<proteinExistence type="predicted"/>
<comment type="caution">
    <text evidence="2">The sequence shown here is derived from an EMBL/GenBank/DDBJ whole genome shotgun (WGS) entry which is preliminary data.</text>
</comment>
<evidence type="ECO:0000259" key="1">
    <source>
        <dbReference type="Pfam" id="PF13276"/>
    </source>
</evidence>
<dbReference type="Pfam" id="PF13276">
    <property type="entry name" value="HTH_21"/>
    <property type="match status" value="1"/>
</dbReference>
<protein>
    <submittedName>
        <fullName evidence="2">Transposase</fullName>
    </submittedName>
</protein>
<sequence length="48" mass="5668">MRYGYRRIQASLVRQCVWVSGKVVQRLMTQEGLLAAAPKRRRYGFYFG</sequence>
<dbReference type="EMBL" id="JABBCQ020000018">
    <property type="protein sequence ID" value="MBI1626352.1"/>
    <property type="molecule type" value="Genomic_DNA"/>
</dbReference>
<dbReference type="Proteomes" id="UP000530032">
    <property type="component" value="Unassembled WGS sequence"/>
</dbReference>
<evidence type="ECO:0000313" key="2">
    <source>
        <dbReference type="EMBL" id="MBI1626352.1"/>
    </source>
</evidence>
<dbReference type="AlphaFoldDB" id="A0A843BAZ4"/>
<reference evidence="2" key="1">
    <citation type="submission" date="2020-12" db="EMBL/GenBank/DDBJ databases">
        <title>Comamonas sp. nov., isolated from stream water.</title>
        <authorList>
            <person name="Park K.-H."/>
        </authorList>
    </citation>
    <scope>NUCLEOTIDE SEQUENCE</scope>
    <source>
        <strain evidence="2">EJ-4</strain>
    </source>
</reference>
<evidence type="ECO:0000313" key="3">
    <source>
        <dbReference type="Proteomes" id="UP000530032"/>
    </source>
</evidence>
<gene>
    <name evidence="2" type="ORF">HF327_017845</name>
</gene>
<dbReference type="InterPro" id="IPR025948">
    <property type="entry name" value="HTH-like_dom"/>
</dbReference>
<name>A0A843BAZ4_9BURK</name>
<feature type="domain" description="HTH-like" evidence="1">
    <location>
        <begin position="2"/>
        <end position="41"/>
    </location>
</feature>
<organism evidence="2 3">
    <name type="scientific">Comamonas suwonensis</name>
    <dbReference type="NCBI Taxonomy" id="2606214"/>
    <lineage>
        <taxon>Bacteria</taxon>
        <taxon>Pseudomonadati</taxon>
        <taxon>Pseudomonadota</taxon>
        <taxon>Betaproteobacteria</taxon>
        <taxon>Burkholderiales</taxon>
        <taxon>Comamonadaceae</taxon>
        <taxon>Comamonas</taxon>
    </lineage>
</organism>
<accession>A0A843BAZ4</accession>
<keyword evidence="3" id="KW-1185">Reference proteome</keyword>